<comment type="cofactor">
    <cofactor evidence="14">
        <name>Zn(2+)</name>
        <dbReference type="ChEBI" id="CHEBI:29105"/>
    </cofactor>
    <text evidence="14">Binds 1 zinc ion per subunit.</text>
</comment>
<feature type="domain" description="CBS" evidence="17">
    <location>
        <begin position="251"/>
        <end position="311"/>
    </location>
</feature>
<keyword evidence="11 14" id="KW-0482">Metalloprotease</keyword>
<dbReference type="SMART" id="SM00116">
    <property type="entry name" value="CBS"/>
    <property type="match status" value="2"/>
</dbReference>
<feature type="transmembrane region" description="Helical" evidence="14">
    <location>
        <begin position="12"/>
        <end position="35"/>
    </location>
</feature>
<organism evidence="18 19">
    <name type="scientific">Saccharopolyspora oryzae</name>
    <dbReference type="NCBI Taxonomy" id="2997343"/>
    <lineage>
        <taxon>Bacteria</taxon>
        <taxon>Bacillati</taxon>
        <taxon>Actinomycetota</taxon>
        <taxon>Actinomycetes</taxon>
        <taxon>Pseudonocardiales</taxon>
        <taxon>Pseudonocardiaceae</taxon>
        <taxon>Saccharopolyspora</taxon>
    </lineage>
</organism>
<comment type="caution">
    <text evidence="18">The sequence shown here is derived from an EMBL/GenBank/DDBJ whole genome shotgun (WGS) entry which is preliminary data.</text>
</comment>
<feature type="transmembrane region" description="Helical" evidence="14">
    <location>
        <begin position="47"/>
        <end position="67"/>
    </location>
</feature>
<keyword evidence="9 14" id="KW-0862">Zinc</keyword>
<keyword evidence="3 14" id="KW-1003">Cell membrane</keyword>
<keyword evidence="10 14" id="KW-1133">Transmembrane helix</keyword>
<evidence type="ECO:0000256" key="7">
    <source>
        <dbReference type="ARBA" id="ARBA00022737"/>
    </source>
</evidence>
<evidence type="ECO:0000256" key="11">
    <source>
        <dbReference type="ARBA" id="ARBA00023049"/>
    </source>
</evidence>
<feature type="transmembrane region" description="Helical" evidence="14">
    <location>
        <begin position="186"/>
        <end position="209"/>
    </location>
</feature>
<gene>
    <name evidence="18" type="ORF">OU415_04515</name>
</gene>
<dbReference type="PIRSF" id="PIRSF006404">
    <property type="entry name" value="UCP006404_Pept_M50_CBS"/>
    <property type="match status" value="1"/>
</dbReference>
<evidence type="ECO:0000256" key="12">
    <source>
        <dbReference type="ARBA" id="ARBA00023122"/>
    </source>
</evidence>
<evidence type="ECO:0000256" key="13">
    <source>
        <dbReference type="ARBA" id="ARBA00023136"/>
    </source>
</evidence>
<keyword evidence="19" id="KW-1185">Reference proteome</keyword>
<evidence type="ECO:0000256" key="6">
    <source>
        <dbReference type="ARBA" id="ARBA00022723"/>
    </source>
</evidence>
<feature type="transmembrane region" description="Helical" evidence="14">
    <location>
        <begin position="215"/>
        <end position="231"/>
    </location>
</feature>
<keyword evidence="4 14" id="KW-0645">Protease</keyword>
<dbReference type="GO" id="GO:0008233">
    <property type="term" value="F:peptidase activity"/>
    <property type="evidence" value="ECO:0007669"/>
    <property type="project" value="UniProtKB-KW"/>
</dbReference>
<protein>
    <recommendedName>
        <fullName evidence="14">Zinc metalloprotease</fullName>
    </recommendedName>
</protein>
<accession>A0ABT4UU20</accession>
<feature type="transmembrane region" description="Helical" evidence="14">
    <location>
        <begin position="143"/>
        <end position="165"/>
    </location>
</feature>
<evidence type="ECO:0000256" key="3">
    <source>
        <dbReference type="ARBA" id="ARBA00022475"/>
    </source>
</evidence>
<comment type="similarity">
    <text evidence="2 14">Belongs to the peptidase M50B family.</text>
</comment>
<comment type="subcellular location">
    <subcellularLocation>
        <location evidence="1 14">Cell membrane</location>
        <topology evidence="1 14">Multi-pass membrane protein</topology>
    </subcellularLocation>
</comment>
<keyword evidence="5 14" id="KW-0812">Transmembrane</keyword>
<evidence type="ECO:0000256" key="9">
    <source>
        <dbReference type="ARBA" id="ARBA00022833"/>
    </source>
</evidence>
<dbReference type="CDD" id="cd06164">
    <property type="entry name" value="S2P-M50_SpoIVFB_CBS"/>
    <property type="match status" value="1"/>
</dbReference>
<evidence type="ECO:0000256" key="1">
    <source>
        <dbReference type="ARBA" id="ARBA00004651"/>
    </source>
</evidence>
<keyword evidence="13 14" id="KW-0472">Membrane</keyword>
<feature type="region of interest" description="Disordered" evidence="16">
    <location>
        <begin position="377"/>
        <end position="408"/>
    </location>
</feature>
<feature type="domain" description="CBS" evidence="17">
    <location>
        <begin position="315"/>
        <end position="374"/>
    </location>
</feature>
<keyword evidence="8 14" id="KW-0378">Hydrolase</keyword>
<evidence type="ECO:0000256" key="2">
    <source>
        <dbReference type="ARBA" id="ARBA00007931"/>
    </source>
</evidence>
<dbReference type="Gene3D" id="3.10.580.10">
    <property type="entry name" value="CBS-domain"/>
    <property type="match status" value="1"/>
</dbReference>
<evidence type="ECO:0000313" key="18">
    <source>
        <dbReference type="EMBL" id="MDA3624691.1"/>
    </source>
</evidence>
<dbReference type="GO" id="GO:0006508">
    <property type="term" value="P:proteolysis"/>
    <property type="evidence" value="ECO:0007669"/>
    <property type="project" value="UniProtKB-KW"/>
</dbReference>
<reference evidence="18 19" key="1">
    <citation type="submission" date="2022-11" db="EMBL/GenBank/DDBJ databases">
        <title>Draft genome sequence of Saccharopolyspora sp. WRP15-2 isolated from rhizosphere soils of wild rice in Thailand.</title>
        <authorList>
            <person name="Duangmal K."/>
            <person name="Kammanee S."/>
            <person name="Muangham S."/>
        </authorList>
    </citation>
    <scope>NUCLEOTIDE SEQUENCE [LARGE SCALE GENOMIC DNA]</scope>
    <source>
        <strain evidence="18 19">WRP15-2</strain>
    </source>
</reference>
<name>A0ABT4UU20_9PSEU</name>
<evidence type="ECO:0000256" key="8">
    <source>
        <dbReference type="ARBA" id="ARBA00022801"/>
    </source>
</evidence>
<dbReference type="PANTHER" id="PTHR39188">
    <property type="entry name" value="MEMBRANE-ASSOCIATED ZINC METALLOPROTEASE M50B"/>
    <property type="match status" value="1"/>
</dbReference>
<dbReference type="InterPro" id="IPR008915">
    <property type="entry name" value="Peptidase_M50"/>
</dbReference>
<feature type="transmembrane region" description="Helical" evidence="14">
    <location>
        <begin position="107"/>
        <end position="131"/>
    </location>
</feature>
<dbReference type="Pfam" id="PF02163">
    <property type="entry name" value="Peptidase_M50"/>
    <property type="match status" value="2"/>
</dbReference>
<dbReference type="Proteomes" id="UP001210380">
    <property type="component" value="Unassembled WGS sequence"/>
</dbReference>
<dbReference type="Pfam" id="PF00571">
    <property type="entry name" value="CBS"/>
    <property type="match status" value="2"/>
</dbReference>
<evidence type="ECO:0000313" key="19">
    <source>
        <dbReference type="Proteomes" id="UP001210380"/>
    </source>
</evidence>
<evidence type="ECO:0000256" key="15">
    <source>
        <dbReference type="PROSITE-ProRule" id="PRU00703"/>
    </source>
</evidence>
<dbReference type="EMBL" id="JAQGLA010000004">
    <property type="protein sequence ID" value="MDA3624691.1"/>
    <property type="molecule type" value="Genomic_DNA"/>
</dbReference>
<evidence type="ECO:0000256" key="4">
    <source>
        <dbReference type="ARBA" id="ARBA00022670"/>
    </source>
</evidence>
<dbReference type="InterPro" id="IPR000644">
    <property type="entry name" value="CBS_dom"/>
</dbReference>
<dbReference type="RefSeq" id="WP_270947259.1">
    <property type="nucleotide sequence ID" value="NZ_JAQGLA010000004.1"/>
</dbReference>
<evidence type="ECO:0000256" key="5">
    <source>
        <dbReference type="ARBA" id="ARBA00022692"/>
    </source>
</evidence>
<keyword evidence="6 14" id="KW-0479">Metal-binding</keyword>
<evidence type="ECO:0000256" key="14">
    <source>
        <dbReference type="PIRNR" id="PIRNR006404"/>
    </source>
</evidence>
<dbReference type="InterPro" id="IPR016483">
    <property type="entry name" value="UCP006404_Pept_M50_CBS"/>
</dbReference>
<dbReference type="InterPro" id="IPR046342">
    <property type="entry name" value="CBS_dom_sf"/>
</dbReference>
<keyword evidence="12 15" id="KW-0129">CBS domain</keyword>
<dbReference type="PANTHER" id="PTHR39188:SF3">
    <property type="entry name" value="STAGE IV SPORULATION PROTEIN FB"/>
    <property type="match status" value="1"/>
</dbReference>
<evidence type="ECO:0000259" key="17">
    <source>
        <dbReference type="PROSITE" id="PS51371"/>
    </source>
</evidence>
<sequence>MKETVPLGRYAGVRVGLHWSVIGILALVAVSLGGYVLPADLPGHPPLAYAVSGIAAAVLLVCSVLVHELAHSVVARRNDVAVEGITLWLLGGVARLRGEARTSGADFRIAAVGPAASLVLALVFGAGSWLAVELAADELIVAVLGYLAVLNAVLAVFNLIPAAPLDGGRILRAVLWAWRGDRFRAAVWSAWAGRGFGFLLIAAGVVEVLARSTAGLWWVLIGLFVVNMASAEERQARIGLALAGIEVATVMSTPAETVAAAQSVEQFFHDSAVTHRHSTFPVLDERGQLSGLVALNDLRAVPVQDRSGTALREVARPLAEVATAEPGEPLALVLSRMNEASRGRILVSEHGRLRGIVSPSDITRVLADHSLTATLPAGADLSWEPDTRPPPPNWWFPGQQRFEPPARR</sequence>
<dbReference type="PROSITE" id="PS51371">
    <property type="entry name" value="CBS"/>
    <property type="match status" value="2"/>
</dbReference>
<evidence type="ECO:0000256" key="16">
    <source>
        <dbReference type="SAM" id="MobiDB-lite"/>
    </source>
</evidence>
<dbReference type="SUPFAM" id="SSF54631">
    <property type="entry name" value="CBS-domain pair"/>
    <property type="match status" value="1"/>
</dbReference>
<evidence type="ECO:0000256" key="10">
    <source>
        <dbReference type="ARBA" id="ARBA00022989"/>
    </source>
</evidence>
<proteinExistence type="inferred from homology"/>
<keyword evidence="7" id="KW-0677">Repeat</keyword>